<reference evidence="12 13" key="1">
    <citation type="journal article" date="2019" name="Appl. Microbiol. Biotechnol.">
        <title>Genome sequence of Isaria javanica and comparative genome analysis insights into family S53 peptidase evolution in fungal entomopathogens.</title>
        <authorList>
            <person name="Lin R."/>
            <person name="Zhang X."/>
            <person name="Xin B."/>
            <person name="Zou M."/>
            <person name="Gao Y."/>
            <person name="Qin F."/>
            <person name="Hu Q."/>
            <person name="Xie B."/>
            <person name="Cheng X."/>
        </authorList>
    </citation>
    <scope>NUCLEOTIDE SEQUENCE [LARGE SCALE GENOMIC DNA]</scope>
    <source>
        <strain evidence="12 13">IJ1G</strain>
    </source>
</reference>
<evidence type="ECO:0000256" key="8">
    <source>
        <dbReference type="ARBA" id="ARBA00032015"/>
    </source>
</evidence>
<comment type="function">
    <text evidence="9">Component of the Mediator complex, a coactivator involved in the regulated transcription of nearly all RNA polymerase II-dependent genes. Mediator functions as a bridge to convey information from gene-specific regulatory proteins to the basal RNA polymerase II transcription machinery. Mediator is recruited to promoters by direct interactions with regulatory proteins and serves as a scaffold for the assembly of a functional preinitiation complex with RNA polymerase II and the general transcription factors.</text>
</comment>
<evidence type="ECO:0000256" key="5">
    <source>
        <dbReference type="ARBA" id="ARBA00023159"/>
    </source>
</evidence>
<sequence>MPMMLDAAMPVSLGGVDDLFGDEVPLSLPPKTQGRYLHQRLDELRHRGCCQTVAWSRAGNIASISPDGLNLELRMLRAHPANGSWGLSEPTTTELVKGTATNPLVHLEWSPTTAPDLAVFDSVGRVLIMNFPVSLNTPYANRKWDGDLIDDMNAVVGCHWLPVAPISQKPFNVLHGPAFKPPKPNSLLYQYESSFVHAMGPHHPHTAKSALFCVTMGGLLKMYWSQNNGRMEETIIELESVCSSDELVTHASLATDKKYLIIVLTTATRKLKVIKLEIQWAGPGAVQEKTQLSQTARLNPSLVEDHLATIDWLQMVDEPSLPEFTHLQALPSIIDNGGKAGVPLIIGVRARSSGVGGFEMTQTIIDRWECTERKPSIQTAFEQIGNRRNSVSTIQELPVSTRLKRLDPIVINKTVIGMQVSQYGKALIFVMSDGSVEHRDRFTFDELYTTTDDSRIMNLKEVGWTFSEEGPCYQATFSPTQCSMIQTGDDGKLKWSKLQHVQDIGESYSDSVYCASVAGLSIAAAGCVHSQSNFDDLLAIAHPLAEKKRFTQDWVQELIRILKIQVDYSQEVHHESLMRNNFLHTCMSIMNSLGFRGENAPRSFQSKFANIFLNVVEALAGELKWSTSLLAWIMDCLLELGSDEQFMENLSGKISTASEYLQERNDVALHLLLSSATRSFLSAMCRRILHLDTVSGRAVEFHRQQEAEAEQSGMARLPSEQLQQAYRRMHQVTSSSLVPVAEFERMLNALGHDVKQAYGMYLPALLKQSSHPPQGKQIDLMVKQSQNQMEVIMLLSRQVPPAFVPVVRKFLTEDLRVMRAQTDPARLFFADYAALGVQDDKSSLAARAARGGAYYDGFKRVELRPGAQGAKPWRRCVRCPTVMEDVSPNRPGVTYVVAQQRKCSCGGSWGLLNKNTLVL</sequence>
<dbReference type="Pfam" id="PF20719">
    <property type="entry name" value="Med16_C"/>
    <property type="match status" value="1"/>
</dbReference>
<dbReference type="Pfam" id="PF11635">
    <property type="entry name" value="Med16_N"/>
    <property type="match status" value="1"/>
</dbReference>
<evidence type="ECO:0000313" key="13">
    <source>
        <dbReference type="Proteomes" id="UP000315783"/>
    </source>
</evidence>
<keyword evidence="6 9" id="KW-0804">Transcription</keyword>
<evidence type="ECO:0000256" key="9">
    <source>
        <dbReference type="RuleBase" id="RU364149"/>
    </source>
</evidence>
<evidence type="ECO:0000256" key="1">
    <source>
        <dbReference type="ARBA" id="ARBA00004123"/>
    </source>
</evidence>
<keyword evidence="4 9" id="KW-0805">Transcription regulation</keyword>
<evidence type="ECO:0000259" key="10">
    <source>
        <dbReference type="Pfam" id="PF11635"/>
    </source>
</evidence>
<keyword evidence="5 9" id="KW-0010">Activator</keyword>
<dbReference type="STRING" id="43265.A0A545V9Q1"/>
<evidence type="ECO:0000313" key="12">
    <source>
        <dbReference type="EMBL" id="TQV98448.1"/>
    </source>
</evidence>
<evidence type="ECO:0000256" key="3">
    <source>
        <dbReference type="ARBA" id="ARBA00019614"/>
    </source>
</evidence>
<accession>A0A545V9Q1</accession>
<protein>
    <recommendedName>
        <fullName evidence="3 9">Mediator of RNA polymerase II transcription subunit 16</fullName>
    </recommendedName>
    <alternativeName>
        <fullName evidence="8 9">Mediator complex subunit 16</fullName>
    </alternativeName>
</protein>
<dbReference type="EMBL" id="SPUK01000003">
    <property type="protein sequence ID" value="TQV98448.1"/>
    <property type="molecule type" value="Genomic_DNA"/>
</dbReference>
<feature type="domain" description="Mediator complex subunit Med16 N-terminal" evidence="10">
    <location>
        <begin position="150"/>
        <end position="466"/>
    </location>
</feature>
<evidence type="ECO:0000256" key="2">
    <source>
        <dbReference type="ARBA" id="ARBA00006543"/>
    </source>
</evidence>
<dbReference type="InterPro" id="IPR048338">
    <property type="entry name" value="Mediator_Med16"/>
</dbReference>
<dbReference type="Proteomes" id="UP000315783">
    <property type="component" value="Unassembled WGS sequence"/>
</dbReference>
<gene>
    <name evidence="9" type="primary">MED16</name>
    <name evidence="12" type="ORF">IF1G_02528</name>
</gene>
<keyword evidence="13" id="KW-1185">Reference proteome</keyword>
<keyword evidence="7 9" id="KW-0539">Nucleus</keyword>
<evidence type="ECO:0000256" key="7">
    <source>
        <dbReference type="ARBA" id="ARBA00023242"/>
    </source>
</evidence>
<comment type="subunit">
    <text evidence="9">Component of the Mediator complex.</text>
</comment>
<dbReference type="PANTHER" id="PTHR13224:SF6">
    <property type="entry name" value="MEDIATOR OF RNA POLYMERASE II TRANSCRIPTION SUBUNIT 16"/>
    <property type="match status" value="1"/>
</dbReference>
<dbReference type="InterPro" id="IPR021665">
    <property type="entry name" value="Mediator_Med16_N"/>
</dbReference>
<comment type="subcellular location">
    <subcellularLocation>
        <location evidence="1 9">Nucleus</location>
    </subcellularLocation>
</comment>
<comment type="caution">
    <text evidence="12">The sequence shown here is derived from an EMBL/GenBank/DDBJ whole genome shotgun (WGS) entry which is preliminary data.</text>
</comment>
<proteinExistence type="inferred from homology"/>
<feature type="domain" description="Mediator complex subunit 16 C-terminal" evidence="11">
    <location>
        <begin position="818"/>
        <end position="909"/>
    </location>
</feature>
<comment type="similarity">
    <text evidence="2 9">Belongs to the Mediator complex subunit 16 family.</text>
</comment>
<dbReference type="PANTHER" id="PTHR13224">
    <property type="entry name" value="THYROID HORMONE RECEPTOR-ASSOCIATED PROTEIN-RELATED"/>
    <property type="match status" value="1"/>
</dbReference>
<dbReference type="AlphaFoldDB" id="A0A545V9Q1"/>
<evidence type="ECO:0000259" key="11">
    <source>
        <dbReference type="Pfam" id="PF20719"/>
    </source>
</evidence>
<dbReference type="InterPro" id="IPR048339">
    <property type="entry name" value="Mediator_Med16_C"/>
</dbReference>
<dbReference type="GO" id="GO:0016592">
    <property type="term" value="C:mediator complex"/>
    <property type="evidence" value="ECO:0007669"/>
    <property type="project" value="InterPro"/>
</dbReference>
<evidence type="ECO:0000256" key="6">
    <source>
        <dbReference type="ARBA" id="ARBA00023163"/>
    </source>
</evidence>
<dbReference type="GO" id="GO:0045893">
    <property type="term" value="P:positive regulation of DNA-templated transcription"/>
    <property type="evidence" value="ECO:0007669"/>
    <property type="project" value="TreeGrafter"/>
</dbReference>
<name>A0A545V9Q1_9HYPO</name>
<organism evidence="12 13">
    <name type="scientific">Cordyceps javanica</name>
    <dbReference type="NCBI Taxonomy" id="43265"/>
    <lineage>
        <taxon>Eukaryota</taxon>
        <taxon>Fungi</taxon>
        <taxon>Dikarya</taxon>
        <taxon>Ascomycota</taxon>
        <taxon>Pezizomycotina</taxon>
        <taxon>Sordariomycetes</taxon>
        <taxon>Hypocreomycetidae</taxon>
        <taxon>Hypocreales</taxon>
        <taxon>Cordycipitaceae</taxon>
        <taxon>Cordyceps</taxon>
    </lineage>
</organism>
<evidence type="ECO:0000256" key="4">
    <source>
        <dbReference type="ARBA" id="ARBA00023015"/>
    </source>
</evidence>